<organism evidence="1 2">
    <name type="scientific">Dipteronia dyeriana</name>
    <dbReference type="NCBI Taxonomy" id="168575"/>
    <lineage>
        <taxon>Eukaryota</taxon>
        <taxon>Viridiplantae</taxon>
        <taxon>Streptophyta</taxon>
        <taxon>Embryophyta</taxon>
        <taxon>Tracheophyta</taxon>
        <taxon>Spermatophyta</taxon>
        <taxon>Magnoliopsida</taxon>
        <taxon>eudicotyledons</taxon>
        <taxon>Gunneridae</taxon>
        <taxon>Pentapetalae</taxon>
        <taxon>rosids</taxon>
        <taxon>malvids</taxon>
        <taxon>Sapindales</taxon>
        <taxon>Sapindaceae</taxon>
        <taxon>Hippocastanoideae</taxon>
        <taxon>Acereae</taxon>
        <taxon>Dipteronia</taxon>
    </lineage>
</organism>
<protein>
    <submittedName>
        <fullName evidence="1">Uncharacterized protein</fullName>
    </submittedName>
</protein>
<name>A0AAD9TP77_9ROSI</name>
<gene>
    <name evidence="1" type="ORF">Ddye_027146</name>
</gene>
<keyword evidence="2" id="KW-1185">Reference proteome</keyword>
<evidence type="ECO:0000313" key="2">
    <source>
        <dbReference type="Proteomes" id="UP001280121"/>
    </source>
</evidence>
<sequence length="71" mass="7820">MVVTPPPQPSMNLLEPTRVDLSIFFPVCLATSADVPHIHKMVYQMAVFEKLTHLCTAIESSLTATLLTLLP</sequence>
<reference evidence="1" key="1">
    <citation type="journal article" date="2023" name="Plant J.">
        <title>Genome sequences and population genomics provide insights into the demographic history, inbreeding, and mutation load of two 'living fossil' tree species of Dipteronia.</title>
        <authorList>
            <person name="Feng Y."/>
            <person name="Comes H.P."/>
            <person name="Chen J."/>
            <person name="Zhu S."/>
            <person name="Lu R."/>
            <person name="Zhang X."/>
            <person name="Li P."/>
            <person name="Qiu J."/>
            <person name="Olsen K.M."/>
            <person name="Qiu Y."/>
        </authorList>
    </citation>
    <scope>NUCLEOTIDE SEQUENCE</scope>
    <source>
        <strain evidence="1">KIB01</strain>
    </source>
</reference>
<dbReference type="AlphaFoldDB" id="A0AAD9TP77"/>
<dbReference type="Proteomes" id="UP001280121">
    <property type="component" value="Unassembled WGS sequence"/>
</dbReference>
<evidence type="ECO:0000313" key="1">
    <source>
        <dbReference type="EMBL" id="KAK2639351.1"/>
    </source>
</evidence>
<dbReference type="EMBL" id="JANJYI010000008">
    <property type="protein sequence ID" value="KAK2639351.1"/>
    <property type="molecule type" value="Genomic_DNA"/>
</dbReference>
<proteinExistence type="predicted"/>
<accession>A0AAD9TP77</accession>
<comment type="caution">
    <text evidence="1">The sequence shown here is derived from an EMBL/GenBank/DDBJ whole genome shotgun (WGS) entry which is preliminary data.</text>
</comment>